<reference evidence="1 2" key="1">
    <citation type="submission" date="2017-07" db="EMBL/GenBank/DDBJ databases">
        <title>Tamlnaduibacter salinus (Mi-7) genome sequencing.</title>
        <authorList>
            <person name="Verma A."/>
            <person name="Krishnamurthi S."/>
        </authorList>
    </citation>
    <scope>NUCLEOTIDE SEQUENCE [LARGE SCALE GENOMIC DNA]</scope>
    <source>
        <strain evidence="1 2">Mi-7</strain>
    </source>
</reference>
<dbReference type="EMBL" id="NMPM01000149">
    <property type="protein sequence ID" value="PAV24510.1"/>
    <property type="molecule type" value="Genomic_DNA"/>
</dbReference>
<name>A0A2A2I073_9GAMM</name>
<evidence type="ECO:0000313" key="1">
    <source>
        <dbReference type="EMBL" id="PAV24510.1"/>
    </source>
</evidence>
<organism evidence="1 2">
    <name type="scientific">Tamilnaduibacter salinus</name>
    <dbReference type="NCBI Taxonomy" id="1484056"/>
    <lineage>
        <taxon>Bacteria</taxon>
        <taxon>Pseudomonadati</taxon>
        <taxon>Pseudomonadota</taxon>
        <taxon>Gammaproteobacteria</taxon>
        <taxon>Pseudomonadales</taxon>
        <taxon>Marinobacteraceae</taxon>
        <taxon>Tamilnaduibacter</taxon>
    </lineage>
</organism>
<sequence>MDQNEIKEHISALLLAAREQGWNGLSTTALTKFLYLLDYYSSVRSEHYSLLIDDWRFYHFGPYSSQVESAVSSMEKSGLLVATDLEDPSSEESYGRIFQLAEYQRPTRLRDLELPEKVPFRLETAPFTDFPFNKLPRASLNH</sequence>
<dbReference type="RefSeq" id="WP_211277007.1">
    <property type="nucleotide sequence ID" value="NZ_NMPM01000149.1"/>
</dbReference>
<dbReference type="Proteomes" id="UP000218332">
    <property type="component" value="Unassembled WGS sequence"/>
</dbReference>
<proteinExistence type="predicted"/>
<gene>
    <name evidence="1" type="ORF">CF392_15870</name>
</gene>
<evidence type="ECO:0000313" key="2">
    <source>
        <dbReference type="Proteomes" id="UP000218332"/>
    </source>
</evidence>
<dbReference type="AlphaFoldDB" id="A0A2A2I073"/>
<accession>A0A2A2I073</accession>
<keyword evidence="2" id="KW-1185">Reference proteome</keyword>
<comment type="caution">
    <text evidence="1">The sequence shown here is derived from an EMBL/GenBank/DDBJ whole genome shotgun (WGS) entry which is preliminary data.</text>
</comment>
<feature type="non-terminal residue" evidence="1">
    <location>
        <position position="142"/>
    </location>
</feature>
<protein>
    <recommendedName>
        <fullName evidence="3">Antitoxin SocA-like Panacea domain-containing protein</fullName>
    </recommendedName>
</protein>
<evidence type="ECO:0008006" key="3">
    <source>
        <dbReference type="Google" id="ProtNLM"/>
    </source>
</evidence>